<evidence type="ECO:0000313" key="6">
    <source>
        <dbReference type="EMBL" id="MDB9005553.1"/>
    </source>
</evidence>
<dbReference type="EMBL" id="CZBM01000004">
    <property type="protein sequence ID" value="CUQ09461.1"/>
    <property type="molecule type" value="Genomic_DNA"/>
</dbReference>
<reference evidence="15" key="3">
    <citation type="journal article" date="2018" name="BMC Genomics">
        <title>Whole genome sequencing and function prediction of 133 gut anaerobes isolated from chicken caecum in pure cultures.</title>
        <authorList>
            <person name="Medvecky M."/>
            <person name="Cejkova D."/>
            <person name="Polansky O."/>
            <person name="Karasova D."/>
            <person name="Kubasova T."/>
            <person name="Cizek A."/>
            <person name="Rychlik I."/>
        </authorList>
    </citation>
    <scope>NUCLEOTIDE SEQUENCE</scope>
    <source>
        <strain evidence="15">An199</strain>
    </source>
</reference>
<dbReference type="InterPro" id="IPR013321">
    <property type="entry name" value="Arc_rbn_hlx_hlx"/>
</dbReference>
<dbReference type="Proteomes" id="UP000471216">
    <property type="component" value="Unassembled WGS sequence"/>
</dbReference>
<evidence type="ECO:0000259" key="1">
    <source>
        <dbReference type="Pfam" id="PF03869"/>
    </source>
</evidence>
<evidence type="ECO:0000313" key="27">
    <source>
        <dbReference type="Proteomes" id="UP000284660"/>
    </source>
</evidence>
<evidence type="ECO:0000313" key="33">
    <source>
        <dbReference type="Proteomes" id="UP000450599"/>
    </source>
</evidence>
<evidence type="ECO:0000313" key="13">
    <source>
        <dbReference type="EMBL" id="MRZ55715.1"/>
    </source>
</evidence>
<reference evidence="20 29" key="8">
    <citation type="submission" date="2019-07" db="EMBL/GenBank/DDBJ databases">
        <title>Genome sequencing of Parabacteroides distasonis iSURF_7.</title>
        <authorList>
            <person name="Degefu H.N."/>
            <person name="Ruoff K.L."/>
            <person name="Price C.E."/>
            <person name="Valls R.A."/>
            <person name="O'Toole G.A."/>
        </authorList>
    </citation>
    <scope>NUCLEOTIDE SEQUENCE [LARGE SCALE GENOMIC DNA]</scope>
    <source>
        <strain evidence="20 29">CFPLTA003_1B</strain>
    </source>
</reference>
<dbReference type="EMBL" id="WKMX01000006">
    <property type="protein sequence ID" value="MRZ06133.1"/>
    <property type="molecule type" value="Genomic_DNA"/>
</dbReference>
<dbReference type="GO" id="GO:0006355">
    <property type="term" value="P:regulation of DNA-templated transcription"/>
    <property type="evidence" value="ECO:0007669"/>
    <property type="project" value="InterPro"/>
</dbReference>
<evidence type="ECO:0000313" key="22">
    <source>
        <dbReference type="Proteomes" id="UP000095332"/>
    </source>
</evidence>
<reference evidence="16 37" key="9">
    <citation type="submission" date="2020-04" db="EMBL/GenBank/DDBJ databases">
        <title>Complete Genomes and Methylome analysis of CBBP consortium that reverse antibiotic-induced susceptibility to vancomycin-resistant Enterococcus faecium infection.</title>
        <authorList>
            <person name="Fomenkov A."/>
            <person name="Zhang Z."/>
            <person name="Pamer E."/>
            <person name="Roberts R.J."/>
        </authorList>
    </citation>
    <scope>NUCLEOTIDE SEQUENCE [LARGE SCALE GENOMIC DNA]</scope>
    <source>
        <strain evidence="37">CBBP</strain>
        <strain evidence="16">CBBP-1</strain>
    </source>
</reference>
<dbReference type="Proteomes" id="UP000310032">
    <property type="component" value="Unassembled WGS sequence"/>
</dbReference>
<dbReference type="InterPro" id="IPR010985">
    <property type="entry name" value="Ribbon_hlx_hlx"/>
</dbReference>
<dbReference type="RefSeq" id="WP_005854106.1">
    <property type="nucleotide sequence ID" value="NZ_AP019729.1"/>
</dbReference>
<dbReference type="Proteomes" id="UP001221009">
    <property type="component" value="Chromosome"/>
</dbReference>
<gene>
    <name evidence="15" type="ORF">B5F32_02325</name>
    <name evidence="18" type="ORF">D7V78_12520</name>
    <name evidence="17" type="ORF">DW782_06255</name>
    <name evidence="19" type="ORF">E5342_07950</name>
    <name evidence="3" type="ORF">ERS852380_03135</name>
    <name evidence="2" type="ORF">ERS852429_01999</name>
    <name evidence="4" type="ORF">ERS852560_01405</name>
    <name evidence="20" type="ORF">FSA05_03715</name>
    <name evidence="11" type="ORF">GKD54_07860</name>
    <name evidence="9" type="ORF">GKD58_11110</name>
    <name evidence="8" type="ORF">GKD59_03890</name>
    <name evidence="12" type="ORF">GKD66_17505</name>
    <name evidence="10" type="ORF">GKD67_10795</name>
    <name evidence="13" type="ORF">GKD68_13330</name>
    <name evidence="14" type="ORF">GKD70_03860</name>
    <name evidence="16" type="ORF">HHO38_20755</name>
    <name evidence="5" type="ORF">LI194_02545</name>
    <name evidence="21" type="ORF">P2T59_13350</name>
    <name evidence="6" type="ORF">PN599_11130</name>
    <name evidence="7" type="ORF">PN612_03945</name>
</gene>
<dbReference type="OrthoDB" id="9812601at2"/>
<evidence type="ECO:0000313" key="17">
    <source>
        <dbReference type="EMBL" id="RHD76368.1"/>
    </source>
</evidence>
<dbReference type="GeneID" id="93522306"/>
<reference evidence="5" key="10">
    <citation type="submission" date="2021-10" db="EMBL/GenBank/DDBJ databases">
        <title>Collection of gut derived symbiotic bacterial strains cultured from healthy donors.</title>
        <authorList>
            <person name="Lin H."/>
            <person name="Littmann E."/>
            <person name="Kohout C."/>
            <person name="Pamer E.G."/>
        </authorList>
    </citation>
    <scope>NUCLEOTIDE SEQUENCE</scope>
    <source>
        <strain evidence="5">DFI.2.94</strain>
    </source>
</reference>
<protein>
    <submittedName>
        <fullName evidence="15">Arc family DNA binding domain-containing protein</fullName>
    </submittedName>
    <submittedName>
        <fullName evidence="5">Arc family DNA-binding protein</fullName>
    </submittedName>
</protein>
<dbReference type="Proteomes" id="UP000095455">
    <property type="component" value="Unassembled WGS sequence"/>
</dbReference>
<dbReference type="EMBL" id="WKMO01000002">
    <property type="protein sequence ID" value="MSB72435.1"/>
    <property type="molecule type" value="Genomic_DNA"/>
</dbReference>
<dbReference type="Proteomes" id="UP000278164">
    <property type="component" value="Unassembled WGS sequence"/>
</dbReference>
<dbReference type="Proteomes" id="UP000432516">
    <property type="component" value="Unassembled WGS sequence"/>
</dbReference>
<reference evidence="18 26" key="5">
    <citation type="submission" date="2018-09" db="EMBL/GenBank/DDBJ databases">
        <title>Murine metabolic-syndrome-specific gut microbial biobank.</title>
        <authorList>
            <person name="Liu C."/>
        </authorList>
    </citation>
    <scope>NUCLEOTIDE SEQUENCE [LARGE SCALE GENOMIC DNA]</scope>
    <source>
        <strain evidence="18 26">8-P5</strain>
    </source>
</reference>
<evidence type="ECO:0000313" key="14">
    <source>
        <dbReference type="EMBL" id="MSB72435.1"/>
    </source>
</evidence>
<reference evidence="21" key="12">
    <citation type="submission" date="2023-03" db="EMBL/GenBank/DDBJ databases">
        <title>Parabacteroides distasonis, a bacteria resistant against UC.</title>
        <authorList>
            <person name="Dai W."/>
        </authorList>
    </citation>
    <scope>NUCLEOTIDE SEQUENCE</scope>
    <source>
        <strain evidence="21">F1-28</strain>
    </source>
</reference>
<reference evidence="17 27" key="4">
    <citation type="submission" date="2018-08" db="EMBL/GenBank/DDBJ databases">
        <title>A genome reference for cultivated species of the human gut microbiota.</title>
        <authorList>
            <person name="Zou Y."/>
            <person name="Xue W."/>
            <person name="Luo G."/>
        </authorList>
    </citation>
    <scope>NUCLEOTIDE SEQUENCE [LARGE SCALE GENOMIC DNA]</scope>
    <source>
        <strain evidence="17 27">AM30-4</strain>
    </source>
</reference>
<evidence type="ECO:0000313" key="9">
    <source>
        <dbReference type="EMBL" id="MRY84797.1"/>
    </source>
</evidence>
<evidence type="ECO:0000313" key="29">
    <source>
        <dbReference type="Proteomes" id="UP000315827"/>
    </source>
</evidence>
<dbReference type="EMBL" id="CP120353">
    <property type="protein sequence ID" value="WET62687.1"/>
    <property type="molecule type" value="Genomic_DNA"/>
</dbReference>
<dbReference type="Pfam" id="PF03869">
    <property type="entry name" value="Arc"/>
    <property type="match status" value="1"/>
</dbReference>
<evidence type="ECO:0000313" key="32">
    <source>
        <dbReference type="Proteomes" id="UP000441609"/>
    </source>
</evidence>
<evidence type="ECO:0000313" key="15">
    <source>
        <dbReference type="EMBL" id="OUP21864.1"/>
    </source>
</evidence>
<reference evidence="22 23" key="1">
    <citation type="submission" date="2015-09" db="EMBL/GenBank/DDBJ databases">
        <authorList>
            <consortium name="Pathogen Informatics"/>
        </authorList>
    </citation>
    <scope>NUCLEOTIDE SEQUENCE [LARGE SCALE GENOMIC DNA]</scope>
    <source>
        <strain evidence="3 23">2789STDY5608822</strain>
        <strain evidence="2 24">2789STDY5608872</strain>
        <strain evidence="4 22">2789STDY5834948</strain>
    </source>
</reference>
<evidence type="ECO:0000313" key="28">
    <source>
        <dbReference type="Proteomes" id="UP000310032"/>
    </source>
</evidence>
<dbReference type="Proteomes" id="UP000461276">
    <property type="component" value="Unassembled WGS sequence"/>
</dbReference>
<evidence type="ECO:0000313" key="26">
    <source>
        <dbReference type="Proteomes" id="UP000278164"/>
    </source>
</evidence>
<dbReference type="EMBL" id="VOHW01000002">
    <property type="protein sequence ID" value="TWV63252.1"/>
    <property type="molecule type" value="Genomic_DNA"/>
</dbReference>
<evidence type="ECO:0000313" key="34">
    <source>
        <dbReference type="Proteomes" id="UP000461276"/>
    </source>
</evidence>
<dbReference type="Proteomes" id="UP001211522">
    <property type="component" value="Unassembled WGS sequence"/>
</dbReference>
<keyword evidence="5" id="KW-0238">DNA-binding</keyword>
<evidence type="ECO:0000313" key="21">
    <source>
        <dbReference type="EMBL" id="WET62687.1"/>
    </source>
</evidence>
<reference evidence="25" key="2">
    <citation type="submission" date="2017-04" db="EMBL/GenBank/DDBJ databases">
        <title>Function of individual gut microbiota members based on whole genome sequencing of pure cultures obtained from chicken caecum.</title>
        <authorList>
            <person name="Medvecky M."/>
            <person name="Cejkova D."/>
            <person name="Polansky O."/>
            <person name="Karasova D."/>
            <person name="Kubasova T."/>
            <person name="Cizek A."/>
            <person name="Rychlik I."/>
        </authorList>
    </citation>
    <scope>NUCLEOTIDE SEQUENCE [LARGE SCALE GENOMIC DNA]</scope>
    <source>
        <strain evidence="25">An199</strain>
    </source>
</reference>
<evidence type="ECO:0000313" key="35">
    <source>
        <dbReference type="Proteomes" id="UP000463337"/>
    </source>
</evidence>
<sequence>MAKKDNTVKSFILRVDADMMEAIEAWAADEFRSTNGQIQYILDQALRKAGRLKKKRLPRPQNDDKS</sequence>
<dbReference type="EMBL" id="NFJX01000002">
    <property type="protein sequence ID" value="OUP21864.1"/>
    <property type="molecule type" value="Genomic_DNA"/>
</dbReference>
<dbReference type="Proteomes" id="UP000284660">
    <property type="component" value="Unassembled WGS sequence"/>
</dbReference>
<evidence type="ECO:0000313" key="16">
    <source>
        <dbReference type="EMBL" id="QJE30557.1"/>
    </source>
</evidence>
<dbReference type="Proteomes" id="UP000095332">
    <property type="component" value="Unassembled WGS sequence"/>
</dbReference>
<evidence type="ECO:0000313" key="5">
    <source>
        <dbReference type="EMBL" id="MCB6516670.1"/>
    </source>
</evidence>
<dbReference type="EMBL" id="WKLT01000002">
    <property type="protein sequence ID" value="MRY57069.1"/>
    <property type="molecule type" value="Genomic_DNA"/>
</dbReference>
<dbReference type="GO" id="GO:0003677">
    <property type="term" value="F:DNA binding"/>
    <property type="evidence" value="ECO:0007669"/>
    <property type="project" value="UniProtKB-KW"/>
</dbReference>
<dbReference type="EMBL" id="SRYM01000016">
    <property type="protein sequence ID" value="TGY58671.1"/>
    <property type="molecule type" value="Genomic_DNA"/>
</dbReference>
<dbReference type="Proteomes" id="UP000095591">
    <property type="component" value="Unassembled WGS sequence"/>
</dbReference>
<dbReference type="Gene3D" id="1.10.1220.10">
    <property type="entry name" value="Met repressor-like"/>
    <property type="match status" value="1"/>
</dbReference>
<dbReference type="Proteomes" id="UP000441609">
    <property type="component" value="Unassembled WGS sequence"/>
</dbReference>
<evidence type="ECO:0000313" key="10">
    <source>
        <dbReference type="EMBL" id="MRY93708.1"/>
    </source>
</evidence>
<evidence type="ECO:0000313" key="18">
    <source>
        <dbReference type="EMBL" id="RLT72997.1"/>
    </source>
</evidence>
<dbReference type="EMBL" id="CYXP01000004">
    <property type="protein sequence ID" value="CUN11465.1"/>
    <property type="molecule type" value="Genomic_DNA"/>
</dbReference>
<dbReference type="Proteomes" id="UP001210126">
    <property type="component" value="Unassembled WGS sequence"/>
</dbReference>
<dbReference type="EMBL" id="WKMW01000009">
    <property type="protein sequence ID" value="MRY84797.1"/>
    <property type="molecule type" value="Genomic_DNA"/>
</dbReference>
<feature type="domain" description="Arc-like DNA binding" evidence="1">
    <location>
        <begin position="9"/>
        <end position="53"/>
    </location>
</feature>
<dbReference type="Proteomes" id="UP000315827">
    <property type="component" value="Unassembled WGS sequence"/>
</dbReference>
<dbReference type="InterPro" id="IPR005569">
    <property type="entry name" value="Arc_DNA-bd_dom"/>
</dbReference>
<evidence type="ECO:0000313" key="37">
    <source>
        <dbReference type="Proteomes" id="UP000501982"/>
    </source>
</evidence>
<dbReference type="EMBL" id="QSJN01000003">
    <property type="protein sequence ID" value="RHD76368.1"/>
    <property type="molecule type" value="Genomic_DNA"/>
</dbReference>
<evidence type="ECO:0000313" key="25">
    <source>
        <dbReference type="Proteomes" id="UP000195950"/>
    </source>
</evidence>
<dbReference type="EMBL" id="CYYK01000011">
    <property type="protein sequence ID" value="CUO78929.1"/>
    <property type="molecule type" value="Genomic_DNA"/>
</dbReference>
<evidence type="ECO:0000313" key="7">
    <source>
        <dbReference type="EMBL" id="MDB9137662.1"/>
    </source>
</evidence>
<organism evidence="15 25">
    <name type="scientific">Parabacteroides distasonis</name>
    <dbReference type="NCBI Taxonomy" id="823"/>
    <lineage>
        <taxon>Bacteria</taxon>
        <taxon>Pseudomonadati</taxon>
        <taxon>Bacteroidota</taxon>
        <taxon>Bacteroidia</taxon>
        <taxon>Bacteroidales</taxon>
        <taxon>Tannerellaceae</taxon>
        <taxon>Parabacteroides</taxon>
    </lineage>
</organism>
<dbReference type="EMBL" id="JAQMPJ010000008">
    <property type="protein sequence ID" value="MDB9005553.1"/>
    <property type="molecule type" value="Genomic_DNA"/>
</dbReference>
<dbReference type="Proteomes" id="UP000450599">
    <property type="component" value="Unassembled WGS sequence"/>
</dbReference>
<dbReference type="EMBL" id="WKNE01000009">
    <property type="protein sequence ID" value="MRZ55715.1"/>
    <property type="molecule type" value="Genomic_DNA"/>
</dbReference>
<evidence type="ECO:0000313" key="19">
    <source>
        <dbReference type="EMBL" id="TGY58671.1"/>
    </source>
</evidence>
<evidence type="ECO:0000313" key="4">
    <source>
        <dbReference type="EMBL" id="CUQ09461.1"/>
    </source>
</evidence>
<evidence type="ECO:0000313" key="36">
    <source>
        <dbReference type="Proteomes" id="UP000471216"/>
    </source>
</evidence>
<evidence type="ECO:0000313" key="30">
    <source>
        <dbReference type="Proteomes" id="UP000432516"/>
    </source>
</evidence>
<proteinExistence type="predicted"/>
<evidence type="ECO:0000313" key="3">
    <source>
        <dbReference type="EMBL" id="CUO78929.1"/>
    </source>
</evidence>
<dbReference type="AlphaFoldDB" id="A0A174I1I2"/>
<reference evidence="30 31" key="6">
    <citation type="journal article" date="2019" name="Nat. Med.">
        <title>A library of human gut bacterial isolates paired with longitudinal multiomics data enables mechanistic microbiome research.</title>
        <authorList>
            <person name="Poyet M."/>
            <person name="Groussin M."/>
            <person name="Gibbons S.M."/>
            <person name="Avila-Pacheco J."/>
            <person name="Jiang X."/>
            <person name="Kearney S.M."/>
            <person name="Perrotta A.R."/>
            <person name="Berdy B."/>
            <person name="Zhao S."/>
            <person name="Lieberman T.D."/>
            <person name="Swanson P.K."/>
            <person name="Smith M."/>
            <person name="Roesemann S."/>
            <person name="Alexander J.E."/>
            <person name="Rich S.A."/>
            <person name="Livny J."/>
            <person name="Vlamakis H."/>
            <person name="Clish C."/>
            <person name="Bullock K."/>
            <person name="Deik A."/>
            <person name="Scott J."/>
            <person name="Pierce K.A."/>
            <person name="Xavier R.J."/>
            <person name="Alm E.J."/>
        </authorList>
    </citation>
    <scope>NUCLEOTIDE SEQUENCE [LARGE SCALE GENOMIC DNA]</scope>
    <source>
        <strain evidence="11 36">BIOML-A10</strain>
        <strain evidence="9 33">BIOML-A11</strain>
        <strain evidence="13 30">BIOML-A2</strain>
        <strain evidence="14 32">BIOML-A20</strain>
        <strain evidence="12 31">BIOML-A32</strain>
        <strain evidence="8 35">BIOML-A41</strain>
        <strain evidence="10 34">BIOML-A9</strain>
    </source>
</reference>
<name>A0A174I1I2_PARDI</name>
<dbReference type="EMBL" id="RAYI01000023">
    <property type="protein sequence ID" value="RLT72997.1"/>
    <property type="molecule type" value="Genomic_DNA"/>
</dbReference>
<evidence type="ECO:0000313" key="8">
    <source>
        <dbReference type="EMBL" id="MRY57069.1"/>
    </source>
</evidence>
<dbReference type="Proteomes" id="UP000501982">
    <property type="component" value="Chromosome"/>
</dbReference>
<reference evidence="19 28" key="7">
    <citation type="submission" date="2019-04" db="EMBL/GenBank/DDBJ databases">
        <title>Microbes associate with the intestines of laboratory mice.</title>
        <authorList>
            <person name="Navarre W."/>
            <person name="Wong E."/>
            <person name="Huang K."/>
            <person name="Tropini C."/>
            <person name="Ng K."/>
            <person name="Yu B."/>
        </authorList>
    </citation>
    <scope>NUCLEOTIDE SEQUENCE [LARGE SCALE GENOMIC DNA]</scope>
    <source>
        <strain evidence="19 28">NM39_I3</strain>
    </source>
</reference>
<evidence type="ECO:0000313" key="24">
    <source>
        <dbReference type="Proteomes" id="UP000095591"/>
    </source>
</evidence>
<evidence type="ECO:0000313" key="31">
    <source>
        <dbReference type="Proteomes" id="UP000441358"/>
    </source>
</evidence>
<dbReference type="Proteomes" id="UP000463337">
    <property type="component" value="Unassembled WGS sequence"/>
</dbReference>
<dbReference type="SUPFAM" id="SSF47598">
    <property type="entry name" value="Ribbon-helix-helix"/>
    <property type="match status" value="1"/>
</dbReference>
<dbReference type="EMBL" id="CP051672">
    <property type="protein sequence ID" value="QJE30557.1"/>
    <property type="molecule type" value="Genomic_DNA"/>
</dbReference>
<evidence type="ECO:0000313" key="12">
    <source>
        <dbReference type="EMBL" id="MRZ51994.1"/>
    </source>
</evidence>
<evidence type="ECO:0000313" key="2">
    <source>
        <dbReference type="EMBL" id="CUN11465.1"/>
    </source>
</evidence>
<dbReference type="EMBL" id="WKMC01000015">
    <property type="protein sequence ID" value="MRZ51994.1"/>
    <property type="molecule type" value="Genomic_DNA"/>
</dbReference>
<dbReference type="EMBL" id="JAJCNI010000002">
    <property type="protein sequence ID" value="MCB6516670.1"/>
    <property type="molecule type" value="Genomic_DNA"/>
</dbReference>
<dbReference type="EMBL" id="JAQMPX010000029">
    <property type="protein sequence ID" value="MDB9137662.1"/>
    <property type="molecule type" value="Genomic_DNA"/>
</dbReference>
<dbReference type="Proteomes" id="UP000441358">
    <property type="component" value="Unassembled WGS sequence"/>
</dbReference>
<evidence type="ECO:0000313" key="23">
    <source>
        <dbReference type="Proteomes" id="UP000095455"/>
    </source>
</evidence>
<reference evidence="6" key="11">
    <citation type="submission" date="2023-01" db="EMBL/GenBank/DDBJ databases">
        <title>Human gut microbiome strain richness.</title>
        <authorList>
            <person name="Chen-Liaw A."/>
        </authorList>
    </citation>
    <scope>NUCLEOTIDE SEQUENCE</scope>
    <source>
        <strain evidence="7">D35st1_E5_D35t1_190705</strain>
        <strain evidence="6">RTP21484st1_E5_RTP21484_190118</strain>
    </source>
</reference>
<dbReference type="Proteomes" id="UP000195950">
    <property type="component" value="Unassembled WGS sequence"/>
</dbReference>
<evidence type="ECO:0000313" key="20">
    <source>
        <dbReference type="EMBL" id="TWV63252.1"/>
    </source>
</evidence>
<dbReference type="EMBL" id="WKMY01000006">
    <property type="protein sequence ID" value="MRY93708.1"/>
    <property type="molecule type" value="Genomic_DNA"/>
</dbReference>
<dbReference type="Proteomes" id="UP001198806">
    <property type="component" value="Unassembled WGS sequence"/>
</dbReference>
<accession>A0A174I1I2</accession>
<evidence type="ECO:0000313" key="11">
    <source>
        <dbReference type="EMBL" id="MRZ06133.1"/>
    </source>
</evidence>